<sequence>MAAAAGSLMLPFFLVIVIIVSIAGASESTSEVSGSYLADPSRIQEELVREMEWYHSNAADSNGAKYLDWIGIPRGSAWCASFASWFLSTKCNIQVRQPNALNMLKTLVAMGAVKHGRDYSPKMGDLVFYSDNGTDSGSGHVGFAMGDGGVGTGHILGGNQSHTLGCRSGRTEDLPRISTRRFYAFCTPNYEASLTAPAAAGKATGSTNEEKAFNFFVSAGYSRESAAGIVGNMGQESGVNPQYDDGLNYGVCSWIEGRKRNCIQYCQQKYGDKYSLAGQCEFVAQEISGIRGLENLRSMKDVQAATELFELKFERAGKPNMPRRIRLAMECYQKYAKQKDGN</sequence>
<dbReference type="EMBL" id="FNYK01000015">
    <property type="protein sequence ID" value="SEI66594.1"/>
    <property type="molecule type" value="Genomic_DNA"/>
</dbReference>
<organism evidence="3 4">
    <name type="scientific">Sharpea azabuensis</name>
    <dbReference type="NCBI Taxonomy" id="322505"/>
    <lineage>
        <taxon>Bacteria</taxon>
        <taxon>Bacillati</taxon>
        <taxon>Bacillota</taxon>
        <taxon>Erysipelotrichia</taxon>
        <taxon>Erysipelotrichales</taxon>
        <taxon>Coprobacillaceae</taxon>
        <taxon>Sharpea</taxon>
    </lineage>
</organism>
<dbReference type="InterPro" id="IPR038765">
    <property type="entry name" value="Papain-like_cys_pep_sf"/>
</dbReference>
<protein>
    <submittedName>
        <fullName evidence="3">CHAP domain-containing protein</fullName>
    </submittedName>
</protein>
<dbReference type="eggNOG" id="COG0739">
    <property type="taxonomic scope" value="Bacteria"/>
</dbReference>
<keyword evidence="4" id="KW-1185">Reference proteome</keyword>
<dbReference type="InterPro" id="IPR007921">
    <property type="entry name" value="CHAP_dom"/>
</dbReference>
<dbReference type="Proteomes" id="UP000183028">
    <property type="component" value="Unassembled WGS sequence"/>
</dbReference>
<dbReference type="SUPFAM" id="SSF54001">
    <property type="entry name" value="Cysteine proteinases"/>
    <property type="match status" value="1"/>
</dbReference>
<dbReference type="InterPro" id="IPR041219">
    <property type="entry name" value="Phage_lysozyme2"/>
</dbReference>
<evidence type="ECO:0000313" key="3">
    <source>
        <dbReference type="EMBL" id="SEI66594.1"/>
    </source>
</evidence>
<reference evidence="4" key="1">
    <citation type="submission" date="2016-10" db="EMBL/GenBank/DDBJ databases">
        <authorList>
            <person name="Varghese N."/>
        </authorList>
    </citation>
    <scope>NUCLEOTIDE SEQUENCE [LARGE SCALE GENOMIC DNA]</scope>
    <source>
        <strain evidence="4">DSM 20406</strain>
    </source>
</reference>
<dbReference type="AlphaFoldDB" id="A0A1H6SL25"/>
<dbReference type="Pfam" id="PF18013">
    <property type="entry name" value="Phage_lysozyme2"/>
    <property type="match status" value="1"/>
</dbReference>
<dbReference type="Gene3D" id="1.10.530.10">
    <property type="match status" value="1"/>
</dbReference>
<gene>
    <name evidence="3" type="ORF">SAMN04487834_101538</name>
</gene>
<evidence type="ECO:0000259" key="1">
    <source>
        <dbReference type="Pfam" id="PF05257"/>
    </source>
</evidence>
<dbReference type="RefSeq" id="WP_177164949.1">
    <property type="nucleotide sequence ID" value="NZ_FNYK01000015.1"/>
</dbReference>
<feature type="domain" description="Peptidase C51" evidence="1">
    <location>
        <begin position="74"/>
        <end position="146"/>
    </location>
</feature>
<proteinExistence type="predicted"/>
<name>A0A1H6SL25_9FIRM</name>
<evidence type="ECO:0000313" key="4">
    <source>
        <dbReference type="Proteomes" id="UP000183028"/>
    </source>
</evidence>
<evidence type="ECO:0000259" key="2">
    <source>
        <dbReference type="Pfam" id="PF18013"/>
    </source>
</evidence>
<feature type="domain" description="Phage tail lysozyme" evidence="2">
    <location>
        <begin position="208"/>
        <end position="335"/>
    </location>
</feature>
<dbReference type="Pfam" id="PF05257">
    <property type="entry name" value="CHAP"/>
    <property type="match status" value="1"/>
</dbReference>
<accession>A0A1H6SL25</accession>